<dbReference type="EMBL" id="LQOX01000067">
    <property type="protein sequence ID" value="ORV73497.1"/>
    <property type="molecule type" value="Genomic_DNA"/>
</dbReference>
<evidence type="ECO:0000259" key="2">
    <source>
        <dbReference type="Pfam" id="PF01695"/>
    </source>
</evidence>
<dbReference type="AlphaFoldDB" id="A0A1X1VWR9"/>
<comment type="caution">
    <text evidence="3">The sequence shown here is derived from an EMBL/GenBank/DDBJ whole genome shotgun (WGS) entry which is preliminary data.</text>
</comment>
<gene>
    <name evidence="3" type="ORF">AWC07_00060</name>
</gene>
<keyword evidence="4" id="KW-1185">Reference proteome</keyword>
<dbReference type="GO" id="GO:0005524">
    <property type="term" value="F:ATP binding"/>
    <property type="evidence" value="ECO:0007669"/>
    <property type="project" value="InterPro"/>
</dbReference>
<reference evidence="3 4" key="1">
    <citation type="submission" date="2016-01" db="EMBL/GenBank/DDBJ databases">
        <title>The new phylogeny of the genus Mycobacterium.</title>
        <authorList>
            <person name="Tarcisio F."/>
            <person name="Conor M."/>
            <person name="Antonella G."/>
            <person name="Elisabetta G."/>
            <person name="Giulia F.S."/>
            <person name="Sara T."/>
            <person name="Anna F."/>
            <person name="Clotilde B."/>
            <person name="Roberto B."/>
            <person name="Veronica D.S."/>
            <person name="Fabio R."/>
            <person name="Monica P."/>
            <person name="Olivier J."/>
            <person name="Enrico T."/>
            <person name="Nicola S."/>
        </authorList>
    </citation>
    <scope>NUCLEOTIDE SEQUENCE [LARGE SCALE GENOMIC DNA]</scope>
    <source>
        <strain evidence="3 4">DSM 43505</strain>
    </source>
</reference>
<name>A0A1X1VWR9_MYCGS</name>
<evidence type="ECO:0000256" key="1">
    <source>
        <dbReference type="SAM" id="MobiDB-lite"/>
    </source>
</evidence>
<sequence>MTSMNQAKTTTPKQVAPDLPADLDAGLRRLKLATVRRSAPEVLLTATIQRWAPEQVLRTPIEAEVAARDASNTAHRLKAAGFPVAKTLESFDVAASSIPQATFDYLSRLEWVRAQANLAIIGPVVIAGLSAR</sequence>
<feature type="compositionally biased region" description="Polar residues" evidence="1">
    <location>
        <begin position="1"/>
        <end position="13"/>
    </location>
</feature>
<evidence type="ECO:0000313" key="4">
    <source>
        <dbReference type="Proteomes" id="UP000193738"/>
    </source>
</evidence>
<dbReference type="Proteomes" id="UP000193738">
    <property type="component" value="Unassembled WGS sequence"/>
</dbReference>
<dbReference type="STRING" id="1777.AWC07_00060"/>
<feature type="region of interest" description="Disordered" evidence="1">
    <location>
        <begin position="1"/>
        <end position="20"/>
    </location>
</feature>
<dbReference type="InterPro" id="IPR002611">
    <property type="entry name" value="IstB_ATP-bd"/>
</dbReference>
<proteinExistence type="predicted"/>
<dbReference type="Pfam" id="PF01695">
    <property type="entry name" value="IstB_IS21"/>
    <property type="match status" value="1"/>
</dbReference>
<feature type="domain" description="IstB-like ATP-binding" evidence="2">
    <location>
        <begin position="27"/>
        <end position="124"/>
    </location>
</feature>
<accession>A0A1X1VWR9</accession>
<evidence type="ECO:0000313" key="3">
    <source>
        <dbReference type="EMBL" id="ORV73497.1"/>
    </source>
</evidence>
<protein>
    <recommendedName>
        <fullName evidence="2">IstB-like ATP-binding domain-containing protein</fullName>
    </recommendedName>
</protein>
<organism evidence="3 4">
    <name type="scientific">Mycobacterium gastri</name>
    <dbReference type="NCBI Taxonomy" id="1777"/>
    <lineage>
        <taxon>Bacteria</taxon>
        <taxon>Bacillati</taxon>
        <taxon>Actinomycetota</taxon>
        <taxon>Actinomycetes</taxon>
        <taxon>Mycobacteriales</taxon>
        <taxon>Mycobacteriaceae</taxon>
        <taxon>Mycobacterium</taxon>
    </lineage>
</organism>